<dbReference type="Proteomes" id="UP001151295">
    <property type="component" value="Unassembled WGS sequence"/>
</dbReference>
<feature type="region of interest" description="Disordered" evidence="9">
    <location>
        <begin position="563"/>
        <end position="588"/>
    </location>
</feature>
<dbReference type="Pfam" id="PF13639">
    <property type="entry name" value="zf-RING_2"/>
    <property type="match status" value="1"/>
</dbReference>
<keyword evidence="12" id="KW-1185">Reference proteome</keyword>
<evidence type="ECO:0000259" key="10">
    <source>
        <dbReference type="PROSITE" id="PS50089"/>
    </source>
</evidence>
<evidence type="ECO:0000256" key="7">
    <source>
        <dbReference type="ARBA" id="ARBA00023136"/>
    </source>
</evidence>
<dbReference type="SMART" id="SM00184">
    <property type="entry name" value="RING"/>
    <property type="match status" value="1"/>
</dbReference>
<gene>
    <name evidence="11" type="primary">RNF13_1</name>
    <name evidence="11" type="ORF">EDC05_002252</name>
</gene>
<feature type="compositionally biased region" description="Polar residues" evidence="9">
    <location>
        <begin position="347"/>
        <end position="370"/>
    </location>
</feature>
<dbReference type="EMBL" id="JANBQD010000019">
    <property type="protein sequence ID" value="KAJ1993388.1"/>
    <property type="molecule type" value="Genomic_DNA"/>
</dbReference>
<reference evidence="11" key="1">
    <citation type="submission" date="2022-07" db="EMBL/GenBank/DDBJ databases">
        <title>Phylogenomic reconstructions and comparative analyses of Kickxellomycotina fungi.</title>
        <authorList>
            <person name="Reynolds N.K."/>
            <person name="Stajich J.E."/>
            <person name="Barry K."/>
            <person name="Grigoriev I.V."/>
            <person name="Crous P."/>
            <person name="Smith M.E."/>
        </authorList>
    </citation>
    <scope>NUCLEOTIDE SEQUENCE</scope>
    <source>
        <strain evidence="11">BCRC 34882</strain>
    </source>
</reference>
<evidence type="ECO:0000256" key="2">
    <source>
        <dbReference type="ARBA" id="ARBA00022692"/>
    </source>
</evidence>
<dbReference type="SUPFAM" id="SSF57850">
    <property type="entry name" value="RING/U-box"/>
    <property type="match status" value="1"/>
</dbReference>
<dbReference type="InterPro" id="IPR051653">
    <property type="entry name" value="E3_ligase_sorting_rcpt"/>
</dbReference>
<sequence>MGQSSSSFPFSTPSEDEAAAFASASAAGAQQQGSRTLRNERSERSSSYPGGPSRRRNVIVRYSPYANSPSAAASQQSPGPNSLSQNSNAQATLAQNQGTESDANGDRADADISTVIHTGDTQDDHDEDTLQMFSRVVQTVANFQPVSNIPSSGGVAQNSNSQNMHSEDVEMAEADESNSQNTAQTTSSNRSSTTAAPPRSRVRAGNEILSRIIGRSIVDAVSQELEQRRAVISSMDAAQRQSATNDASSETQGSAADTGNNPTPISNEAQLASEQATAPNTIPLVYRMGFAGRISLYRHVSNFILSILEPGADSSSANNAAFGSSVPLNINNDIASSLAEAAAADSGQGNTPNENGSAQENISQSSDLPRDSQNMRFRMFLLPEAIDQTLEQYEQRRINHGQQDRGPSTNGEQRDGSANNIIDENDDGGNNNRMAISPTFPDNEPDRHSQQPSLAEAIQATPNIIHTRNASPSAASDVRRRVRQSTRQEELERLRRMVRAMHDERLNLPVPVIILGMQMRPELQQTLRDQLSGPEGLRALIPSSDGIFPTSSAAEAGINASTSEAHEINSNNASDESSSEPRGTREEYGSLHDIFRGIRNRIGRFMPSIANSLNAWRQGHNYPTSTEGLQTERTADSVSEGANSTSQPTAPIDSSGDESNENSEDNGSASTASADNMPMVSAYLTIQYTNLGNPLLLHIIASALFSDLVNEASNTNASSQSHASGNDYDILIEISNIIGQVMSTTVSQDMVDKKLAKYRYEGIAISGDSDKQNGKAIARLILERDDDGDDDDIGNGSKACKHPDIISLLAAERCPVCLEDFNVGETLRVLGCHHALHQVCGDSWFTQGSNMCPVCRAQAVNTIAN</sequence>
<evidence type="ECO:0000313" key="12">
    <source>
        <dbReference type="Proteomes" id="UP001151295"/>
    </source>
</evidence>
<comment type="caution">
    <text evidence="11">The sequence shown here is derived from an EMBL/GenBank/DDBJ whole genome shotgun (WGS) entry which is preliminary data.</text>
</comment>
<protein>
    <submittedName>
        <fullName evidence="11">E3 ubiquitin-protein ligase rnf13</fullName>
        <ecNumber evidence="11">2.3.2.27</ecNumber>
    </submittedName>
</protein>
<dbReference type="PANTHER" id="PTHR47168:SF1">
    <property type="entry name" value="OS02G0798600 PROTEIN"/>
    <property type="match status" value="1"/>
</dbReference>
<keyword evidence="3" id="KW-0479">Metal-binding</keyword>
<dbReference type="PROSITE" id="PS50089">
    <property type="entry name" value="ZF_RING_2"/>
    <property type="match status" value="1"/>
</dbReference>
<name>A0ABQ8PQE0_9FUNG</name>
<comment type="subcellular location">
    <subcellularLocation>
        <location evidence="1">Membrane</location>
        <topology evidence="1">Single-pass membrane protein</topology>
    </subcellularLocation>
</comment>
<feature type="region of interest" description="Disordered" evidence="9">
    <location>
        <begin position="1"/>
        <end position="107"/>
    </location>
</feature>
<dbReference type="PANTHER" id="PTHR47168">
    <property type="entry name" value="RING ZINC FINGER DOMAIN SUPERFAMILY PROTEIN-RELATED"/>
    <property type="match status" value="1"/>
</dbReference>
<evidence type="ECO:0000313" key="11">
    <source>
        <dbReference type="EMBL" id="KAJ1993388.1"/>
    </source>
</evidence>
<evidence type="ECO:0000256" key="3">
    <source>
        <dbReference type="ARBA" id="ARBA00022723"/>
    </source>
</evidence>
<dbReference type="Gene3D" id="3.30.40.10">
    <property type="entry name" value="Zinc/RING finger domain, C3HC4 (zinc finger)"/>
    <property type="match status" value="1"/>
</dbReference>
<feature type="region of interest" description="Disordered" evidence="9">
    <location>
        <begin position="621"/>
        <end position="674"/>
    </location>
</feature>
<accession>A0ABQ8PQE0</accession>
<keyword evidence="4 8" id="KW-0863">Zinc-finger</keyword>
<feature type="compositionally biased region" description="Polar residues" evidence="9">
    <location>
        <begin position="145"/>
        <end position="164"/>
    </location>
</feature>
<evidence type="ECO:0000256" key="6">
    <source>
        <dbReference type="ARBA" id="ARBA00022989"/>
    </source>
</evidence>
<evidence type="ECO:0000256" key="1">
    <source>
        <dbReference type="ARBA" id="ARBA00004167"/>
    </source>
</evidence>
<evidence type="ECO:0000256" key="5">
    <source>
        <dbReference type="ARBA" id="ARBA00022833"/>
    </source>
</evidence>
<feature type="domain" description="RING-type" evidence="10">
    <location>
        <begin position="814"/>
        <end position="856"/>
    </location>
</feature>
<feature type="region of interest" description="Disordered" evidence="9">
    <location>
        <begin position="236"/>
        <end position="266"/>
    </location>
</feature>
<feature type="compositionally biased region" description="Polar residues" evidence="9">
    <location>
        <begin position="239"/>
        <end position="266"/>
    </location>
</feature>
<feature type="compositionally biased region" description="Polar residues" evidence="9">
    <location>
        <begin position="621"/>
        <end position="649"/>
    </location>
</feature>
<keyword evidence="11" id="KW-0012">Acyltransferase</keyword>
<feature type="region of interest" description="Disordered" evidence="9">
    <location>
        <begin position="145"/>
        <end position="203"/>
    </location>
</feature>
<evidence type="ECO:0000256" key="8">
    <source>
        <dbReference type="PROSITE-ProRule" id="PRU00175"/>
    </source>
</evidence>
<dbReference type="InterPro" id="IPR001841">
    <property type="entry name" value="Znf_RING"/>
</dbReference>
<evidence type="ECO:0000256" key="4">
    <source>
        <dbReference type="ARBA" id="ARBA00022771"/>
    </source>
</evidence>
<dbReference type="EC" id="2.3.2.27" evidence="11"/>
<dbReference type="GO" id="GO:0061630">
    <property type="term" value="F:ubiquitin protein ligase activity"/>
    <property type="evidence" value="ECO:0007669"/>
    <property type="project" value="UniProtKB-EC"/>
</dbReference>
<proteinExistence type="predicted"/>
<keyword evidence="7" id="KW-0472">Membrane</keyword>
<feature type="region of interest" description="Disordered" evidence="9">
    <location>
        <begin position="341"/>
        <end position="370"/>
    </location>
</feature>
<evidence type="ECO:0000256" key="9">
    <source>
        <dbReference type="SAM" id="MobiDB-lite"/>
    </source>
</evidence>
<feature type="compositionally biased region" description="Acidic residues" evidence="9">
    <location>
        <begin position="655"/>
        <end position="664"/>
    </location>
</feature>
<keyword evidence="5" id="KW-0862">Zinc</keyword>
<keyword evidence="6" id="KW-1133">Transmembrane helix</keyword>
<feature type="compositionally biased region" description="Low complexity" evidence="9">
    <location>
        <begin position="177"/>
        <end position="196"/>
    </location>
</feature>
<feature type="compositionally biased region" description="Polar residues" evidence="9">
    <location>
        <begin position="83"/>
        <end position="102"/>
    </location>
</feature>
<keyword evidence="2" id="KW-0812">Transmembrane</keyword>
<dbReference type="InterPro" id="IPR013083">
    <property type="entry name" value="Znf_RING/FYVE/PHD"/>
</dbReference>
<keyword evidence="11" id="KW-0808">Transferase</keyword>
<feature type="compositionally biased region" description="Low complexity" evidence="9">
    <location>
        <begin position="62"/>
        <end position="82"/>
    </location>
</feature>
<feature type="compositionally biased region" description="Low complexity" evidence="9">
    <location>
        <begin position="1"/>
        <end position="34"/>
    </location>
</feature>
<feature type="region of interest" description="Disordered" evidence="9">
    <location>
        <begin position="399"/>
        <end position="453"/>
    </location>
</feature>
<dbReference type="CDD" id="cd16473">
    <property type="entry name" value="RING-H2_RNF103"/>
    <property type="match status" value="1"/>
</dbReference>
<organism evidence="11 12">
    <name type="scientific">Coemansia umbellata</name>
    <dbReference type="NCBI Taxonomy" id="1424467"/>
    <lineage>
        <taxon>Eukaryota</taxon>
        <taxon>Fungi</taxon>
        <taxon>Fungi incertae sedis</taxon>
        <taxon>Zoopagomycota</taxon>
        <taxon>Kickxellomycotina</taxon>
        <taxon>Kickxellomycetes</taxon>
        <taxon>Kickxellales</taxon>
        <taxon>Kickxellaceae</taxon>
        <taxon>Coemansia</taxon>
    </lineage>
</organism>